<dbReference type="InParanoid" id="A0A4R6QER1"/>
<dbReference type="InterPro" id="IPR042099">
    <property type="entry name" value="ANL_N_sf"/>
</dbReference>
<dbReference type="Gene3D" id="3.40.50.12780">
    <property type="entry name" value="N-terminal domain of ligase-like"/>
    <property type="match status" value="1"/>
</dbReference>
<feature type="domain" description="AMP-binding enzyme C-terminal" evidence="2">
    <location>
        <begin position="431"/>
        <end position="506"/>
    </location>
</feature>
<dbReference type="OrthoDB" id="9766486at2"/>
<dbReference type="SUPFAM" id="SSF56801">
    <property type="entry name" value="Acetyl-CoA synthetase-like"/>
    <property type="match status" value="1"/>
</dbReference>
<dbReference type="InterPro" id="IPR000873">
    <property type="entry name" value="AMP-dep_synth/lig_dom"/>
</dbReference>
<protein>
    <submittedName>
        <fullName evidence="3">Fatty-acyl-CoA synthase</fullName>
    </submittedName>
</protein>
<dbReference type="EMBL" id="SNXS01000016">
    <property type="protein sequence ID" value="TDP60423.1"/>
    <property type="molecule type" value="Genomic_DNA"/>
</dbReference>
<dbReference type="Proteomes" id="UP000295361">
    <property type="component" value="Unassembled WGS sequence"/>
</dbReference>
<dbReference type="InterPro" id="IPR020845">
    <property type="entry name" value="AMP-binding_CS"/>
</dbReference>
<dbReference type="PANTHER" id="PTHR43767:SF7">
    <property type="entry name" value="MEDIUM_LONG-CHAIN-FATTY-ACID--COA LIGASE FADD8"/>
    <property type="match status" value="1"/>
</dbReference>
<dbReference type="GO" id="GO:0016877">
    <property type="term" value="F:ligase activity, forming carbon-sulfur bonds"/>
    <property type="evidence" value="ECO:0007669"/>
    <property type="project" value="UniProtKB-ARBA"/>
</dbReference>
<keyword evidence="4" id="KW-1185">Reference proteome</keyword>
<evidence type="ECO:0000313" key="4">
    <source>
        <dbReference type="Proteomes" id="UP000295361"/>
    </source>
</evidence>
<dbReference type="PANTHER" id="PTHR43767">
    <property type="entry name" value="LONG-CHAIN-FATTY-ACID--COA LIGASE"/>
    <property type="match status" value="1"/>
</dbReference>
<dbReference type="Pfam" id="PF13193">
    <property type="entry name" value="AMP-binding_C"/>
    <property type="match status" value="1"/>
</dbReference>
<evidence type="ECO:0000259" key="1">
    <source>
        <dbReference type="Pfam" id="PF00501"/>
    </source>
</evidence>
<reference evidence="3 4" key="1">
    <citation type="submission" date="2019-03" db="EMBL/GenBank/DDBJ databases">
        <title>Genomic Encyclopedia of Type Strains, Phase IV (KMG-IV): sequencing the most valuable type-strain genomes for metagenomic binning, comparative biology and taxonomic classification.</title>
        <authorList>
            <person name="Goeker M."/>
        </authorList>
    </citation>
    <scope>NUCLEOTIDE SEQUENCE [LARGE SCALE GENOMIC DNA]</scope>
    <source>
        <strain evidence="3 4">DSM 16998</strain>
    </source>
</reference>
<accession>A0A4R6QER1</accession>
<evidence type="ECO:0000259" key="2">
    <source>
        <dbReference type="Pfam" id="PF13193"/>
    </source>
</evidence>
<dbReference type="Gene3D" id="3.30.300.30">
    <property type="match status" value="1"/>
</dbReference>
<organism evidence="3 4">
    <name type="scientific">Roseateles toxinivorans</name>
    <dbReference type="NCBI Taxonomy" id="270368"/>
    <lineage>
        <taxon>Bacteria</taxon>
        <taxon>Pseudomonadati</taxon>
        <taxon>Pseudomonadota</taxon>
        <taxon>Betaproteobacteria</taxon>
        <taxon>Burkholderiales</taxon>
        <taxon>Sphaerotilaceae</taxon>
        <taxon>Roseateles</taxon>
    </lineage>
</organism>
<dbReference type="InterPro" id="IPR045851">
    <property type="entry name" value="AMP-bd_C_sf"/>
</dbReference>
<dbReference type="RefSeq" id="WP_133703920.1">
    <property type="nucleotide sequence ID" value="NZ_SNXS01000016.1"/>
</dbReference>
<dbReference type="InterPro" id="IPR050237">
    <property type="entry name" value="ATP-dep_AMP-bd_enzyme"/>
</dbReference>
<evidence type="ECO:0000313" key="3">
    <source>
        <dbReference type="EMBL" id="TDP60423.1"/>
    </source>
</evidence>
<comment type="caution">
    <text evidence="3">The sequence shown here is derived from an EMBL/GenBank/DDBJ whole genome shotgun (WGS) entry which is preliminary data.</text>
</comment>
<feature type="domain" description="AMP-dependent synthetase/ligase" evidence="1">
    <location>
        <begin position="20"/>
        <end position="381"/>
    </location>
</feature>
<dbReference type="PROSITE" id="PS00455">
    <property type="entry name" value="AMP_BINDING"/>
    <property type="match status" value="1"/>
</dbReference>
<dbReference type="Pfam" id="PF00501">
    <property type="entry name" value="AMP-binding"/>
    <property type="match status" value="1"/>
</dbReference>
<dbReference type="AlphaFoldDB" id="A0A4R6QER1"/>
<proteinExistence type="predicted"/>
<name>A0A4R6QER1_9BURK</name>
<gene>
    <name evidence="3" type="ORF">DES47_11622</name>
</gene>
<dbReference type="InterPro" id="IPR025110">
    <property type="entry name" value="AMP-bd_C"/>
</dbReference>
<sequence length="520" mass="55925">MSDSTENTLRRGGTIGHLLARAFQRRGDAEMLVGDGERLSYTQMADRTARMVTVLQSLGLVPGSSLALLSRNRIDVLSASYAAYIAGLRLTPLSALTSEDDLAFMLADAEIDALLVDDKLFAERGRAMRERVPTLKHLLSLGPLEGAFDVMAAAAVAAPAPLDVRARPQDIAVIGYTGGTTGRPKGVVHTHATLLASVTMMAAEWEWPDDLRMLAATPVSHAAGVMALPVALRGGSFHMLGGFDADALLGYVERERISATFLVPVMIYRLIEAARTKPRDLSSLKTIFYGAAPMLPSRLAEGLDTFGPVFMQLYGQSEAPTCIAWLGKQQHDLRHPERLASCGVPFADIEVALLDEQLQPVPSAEVGEICVRGPHVMAGYWKRPEETDAALAGGWLHTGDMGRFDADGYLYIVDRKKDMIISGGLNVFPRELEDVIAAMPGVAQVAVVGLPDESWGEAVTALVVPKPGVALDAQALIAAVRERKGAMQAPKLVRFVESLPMTPLGKLDKKTLRLQMKAAT</sequence>